<dbReference type="InterPro" id="IPR036291">
    <property type="entry name" value="NAD(P)-bd_dom_sf"/>
</dbReference>
<dbReference type="EC" id="1.1.1.100" evidence="5"/>
<comment type="subunit">
    <text evidence="5">Homotetramer.</text>
</comment>
<comment type="caution">
    <text evidence="7">The sequence shown here is derived from an EMBL/GenBank/DDBJ whole genome shotgun (WGS) entry which is preliminary data.</text>
</comment>
<keyword evidence="8" id="KW-1185">Reference proteome</keyword>
<organism evidence="7 8">
    <name type="scientific">Oleomonas cavernae</name>
    <dbReference type="NCBI Taxonomy" id="2320859"/>
    <lineage>
        <taxon>Bacteria</taxon>
        <taxon>Pseudomonadati</taxon>
        <taxon>Pseudomonadota</taxon>
        <taxon>Alphaproteobacteria</taxon>
        <taxon>Acetobacterales</taxon>
        <taxon>Acetobacteraceae</taxon>
        <taxon>Oleomonas</taxon>
    </lineage>
</organism>
<dbReference type="Pfam" id="PF13561">
    <property type="entry name" value="adh_short_C2"/>
    <property type="match status" value="1"/>
</dbReference>
<dbReference type="InterPro" id="IPR050259">
    <property type="entry name" value="SDR"/>
</dbReference>
<keyword evidence="2 5" id="KW-0560">Oxidoreductase</keyword>
<feature type="binding site" evidence="4">
    <location>
        <begin position="153"/>
        <end position="157"/>
    </location>
    <ligand>
        <name>NADP(+)</name>
        <dbReference type="ChEBI" id="CHEBI:58349"/>
    </ligand>
</feature>
<dbReference type="NCBIfam" id="NF005559">
    <property type="entry name" value="PRK07231.1"/>
    <property type="match status" value="1"/>
</dbReference>
<dbReference type="FunFam" id="3.40.50.720:FF:000173">
    <property type="entry name" value="3-oxoacyl-[acyl-carrier protein] reductase"/>
    <property type="match status" value="1"/>
</dbReference>
<dbReference type="PANTHER" id="PTHR42879:SF2">
    <property type="entry name" value="3-OXOACYL-[ACYL-CARRIER-PROTEIN] REDUCTASE FABG"/>
    <property type="match status" value="1"/>
</dbReference>
<dbReference type="GO" id="GO:0051287">
    <property type="term" value="F:NAD binding"/>
    <property type="evidence" value="ECO:0007669"/>
    <property type="project" value="UniProtKB-UniRule"/>
</dbReference>
<evidence type="ECO:0000259" key="6">
    <source>
        <dbReference type="SMART" id="SM00822"/>
    </source>
</evidence>
<sequence>MFDLSGKSALVTGASGGIGGSIARALHAQGATVGLAGRKQEALEALAAELGGERVHVLTGELGDAAAVEALAEKAEAALGQVDILVNNAGLTRDMLFMRLSDEMWDEVIAVNLTGTFRLTRAISRGMMRRRFGRIISITSVVGAMGNAGQANYAASKAGVVGMTKSLAQEIASRNVTVNCVAPGFIATAMTDVLNDKIKEATLSKIPAGRFGKSEDVAAAVVFLASNEGGYVTGQTIHVNGGMAMI</sequence>
<dbReference type="SMART" id="SM00822">
    <property type="entry name" value="PKS_KR"/>
    <property type="match status" value="1"/>
</dbReference>
<dbReference type="Gene3D" id="3.40.50.720">
    <property type="entry name" value="NAD(P)-binding Rossmann-like Domain"/>
    <property type="match status" value="1"/>
</dbReference>
<dbReference type="GO" id="GO:0004316">
    <property type="term" value="F:3-oxoacyl-[acyl-carrier-protein] reductase (NADPH) activity"/>
    <property type="evidence" value="ECO:0007669"/>
    <property type="project" value="UniProtKB-UniRule"/>
</dbReference>
<dbReference type="RefSeq" id="WP_119777543.1">
    <property type="nucleotide sequence ID" value="NZ_QYUK01000011.1"/>
</dbReference>
<dbReference type="SUPFAM" id="SSF51735">
    <property type="entry name" value="NAD(P)-binding Rossmann-fold domains"/>
    <property type="match status" value="1"/>
</dbReference>
<dbReference type="GO" id="GO:0006633">
    <property type="term" value="P:fatty acid biosynthetic process"/>
    <property type="evidence" value="ECO:0007669"/>
    <property type="project" value="UniProtKB-UniPathway"/>
</dbReference>
<gene>
    <name evidence="7" type="primary">fabG</name>
    <name evidence="7" type="ORF">D3874_07600</name>
</gene>
<dbReference type="Proteomes" id="UP000284605">
    <property type="component" value="Unassembled WGS sequence"/>
</dbReference>
<protein>
    <recommendedName>
        <fullName evidence="5">3-oxoacyl-[acyl-carrier-protein] reductase</fullName>
        <ecNumber evidence="5">1.1.1.100</ecNumber>
    </recommendedName>
</protein>
<reference evidence="7 8" key="1">
    <citation type="submission" date="2018-09" db="EMBL/GenBank/DDBJ databases">
        <authorList>
            <person name="Zhu H."/>
        </authorList>
    </citation>
    <scope>NUCLEOTIDE SEQUENCE [LARGE SCALE GENOMIC DNA]</scope>
    <source>
        <strain evidence="7 8">K1W22B-8</strain>
    </source>
</reference>
<keyword evidence="5" id="KW-0276">Fatty acid metabolism</keyword>
<feature type="binding site" evidence="4">
    <location>
        <position position="186"/>
    </location>
    <ligand>
        <name>NADP(+)</name>
        <dbReference type="ChEBI" id="CHEBI:58349"/>
    </ligand>
</feature>
<comment type="catalytic activity">
    <reaction evidence="5">
        <text>a (3R)-hydroxyacyl-[ACP] + NADP(+) = a 3-oxoacyl-[ACP] + NADPH + H(+)</text>
        <dbReference type="Rhea" id="RHEA:17397"/>
        <dbReference type="Rhea" id="RHEA-COMP:9916"/>
        <dbReference type="Rhea" id="RHEA-COMP:9945"/>
        <dbReference type="ChEBI" id="CHEBI:15378"/>
        <dbReference type="ChEBI" id="CHEBI:57783"/>
        <dbReference type="ChEBI" id="CHEBI:58349"/>
        <dbReference type="ChEBI" id="CHEBI:78776"/>
        <dbReference type="ChEBI" id="CHEBI:78827"/>
        <dbReference type="EC" id="1.1.1.100"/>
    </reaction>
</comment>
<comment type="pathway">
    <text evidence="5">Lipid metabolism; fatty acid biosynthesis.</text>
</comment>
<evidence type="ECO:0000313" key="8">
    <source>
        <dbReference type="Proteomes" id="UP000284605"/>
    </source>
</evidence>
<keyword evidence="5" id="KW-0275">Fatty acid biosynthesis</keyword>
<dbReference type="InterPro" id="IPR002347">
    <property type="entry name" value="SDR_fam"/>
</dbReference>
<dbReference type="OrthoDB" id="9804774at2"/>
<dbReference type="UniPathway" id="UPA00094"/>
<comment type="similarity">
    <text evidence="1 5">Belongs to the short-chain dehydrogenases/reductases (SDR) family.</text>
</comment>
<evidence type="ECO:0000313" key="7">
    <source>
        <dbReference type="EMBL" id="RJF86899.1"/>
    </source>
</evidence>
<keyword evidence="4 5" id="KW-0521">NADP</keyword>
<evidence type="ECO:0000256" key="2">
    <source>
        <dbReference type="ARBA" id="ARBA00023002"/>
    </source>
</evidence>
<accession>A0A418WA83</accession>
<dbReference type="InterPro" id="IPR057326">
    <property type="entry name" value="KR_dom"/>
</dbReference>
<evidence type="ECO:0000256" key="4">
    <source>
        <dbReference type="PIRSR" id="PIRSR611284-2"/>
    </source>
</evidence>
<evidence type="ECO:0000256" key="5">
    <source>
        <dbReference type="RuleBase" id="RU366074"/>
    </source>
</evidence>
<feature type="binding site" evidence="4">
    <location>
        <position position="88"/>
    </location>
    <ligand>
        <name>NADP(+)</name>
        <dbReference type="ChEBI" id="CHEBI:58349"/>
    </ligand>
</feature>
<dbReference type="PANTHER" id="PTHR42879">
    <property type="entry name" value="3-OXOACYL-(ACYL-CARRIER-PROTEIN) REDUCTASE"/>
    <property type="match status" value="1"/>
</dbReference>
<feature type="active site" description="Proton acceptor" evidence="3">
    <location>
        <position position="153"/>
    </location>
</feature>
<dbReference type="PRINTS" id="PR00080">
    <property type="entry name" value="SDRFAMILY"/>
</dbReference>
<keyword evidence="5" id="KW-0444">Lipid biosynthesis</keyword>
<dbReference type="PRINTS" id="PR00081">
    <property type="entry name" value="GDHRDH"/>
</dbReference>
<name>A0A418WA83_9PROT</name>
<dbReference type="NCBIfam" id="TIGR01830">
    <property type="entry name" value="3oxo_ACP_reduc"/>
    <property type="match status" value="1"/>
</dbReference>
<dbReference type="InterPro" id="IPR020904">
    <property type="entry name" value="Sc_DH/Rdtase_CS"/>
</dbReference>
<evidence type="ECO:0000256" key="3">
    <source>
        <dbReference type="PIRSR" id="PIRSR611284-1"/>
    </source>
</evidence>
<comment type="function">
    <text evidence="5">Catalyzes the NADPH-dependent reduction of beta-ketoacyl-ACP substrates to beta-hydroxyacyl-ACP products, the first reductive step in the elongation cycle of fatty acid biosynthesis.</text>
</comment>
<evidence type="ECO:0000256" key="1">
    <source>
        <dbReference type="ARBA" id="ARBA00006484"/>
    </source>
</evidence>
<dbReference type="PROSITE" id="PS00061">
    <property type="entry name" value="ADH_SHORT"/>
    <property type="match status" value="1"/>
</dbReference>
<dbReference type="AlphaFoldDB" id="A0A418WA83"/>
<feature type="domain" description="Ketoreductase" evidence="6">
    <location>
        <begin position="7"/>
        <end position="185"/>
    </location>
</feature>
<dbReference type="EMBL" id="QYUK01000011">
    <property type="protein sequence ID" value="RJF86899.1"/>
    <property type="molecule type" value="Genomic_DNA"/>
</dbReference>
<dbReference type="InterPro" id="IPR011284">
    <property type="entry name" value="3oxo_ACP_reduc"/>
</dbReference>
<proteinExistence type="inferred from homology"/>
<dbReference type="NCBIfam" id="NF009466">
    <property type="entry name" value="PRK12826.1-2"/>
    <property type="match status" value="1"/>
</dbReference>
<keyword evidence="5" id="KW-0443">Lipid metabolism</keyword>